<name>A0A8H8DK39_9FUNG</name>
<organism evidence="7 8">
    <name type="scientific">Olpidium bornovanus</name>
    <dbReference type="NCBI Taxonomy" id="278681"/>
    <lineage>
        <taxon>Eukaryota</taxon>
        <taxon>Fungi</taxon>
        <taxon>Fungi incertae sedis</taxon>
        <taxon>Olpidiomycota</taxon>
        <taxon>Olpidiomycotina</taxon>
        <taxon>Olpidiomycetes</taxon>
        <taxon>Olpidiales</taxon>
        <taxon>Olpidiaceae</taxon>
        <taxon>Olpidium</taxon>
    </lineage>
</organism>
<dbReference type="GO" id="GO:1990757">
    <property type="term" value="F:ubiquitin ligase activator activity"/>
    <property type="evidence" value="ECO:0007669"/>
    <property type="project" value="TreeGrafter"/>
</dbReference>
<feature type="repeat" description="WD" evidence="5">
    <location>
        <begin position="115"/>
        <end position="147"/>
    </location>
</feature>
<dbReference type="InterPro" id="IPR015943">
    <property type="entry name" value="WD40/YVTN_repeat-like_dom_sf"/>
</dbReference>
<dbReference type="EMBL" id="JAEFCI010003962">
    <property type="protein sequence ID" value="KAG5461240.1"/>
    <property type="molecule type" value="Genomic_DNA"/>
</dbReference>
<dbReference type="InterPro" id="IPR001680">
    <property type="entry name" value="WD40_rpt"/>
</dbReference>
<dbReference type="SMART" id="SM00320">
    <property type="entry name" value="WD40"/>
    <property type="match status" value="5"/>
</dbReference>
<evidence type="ECO:0000259" key="6">
    <source>
        <dbReference type="Pfam" id="PF24807"/>
    </source>
</evidence>
<dbReference type="PROSITE" id="PS50082">
    <property type="entry name" value="WD_REPEATS_2"/>
    <property type="match status" value="2"/>
</dbReference>
<dbReference type="GO" id="GO:0005680">
    <property type="term" value="C:anaphase-promoting complex"/>
    <property type="evidence" value="ECO:0007669"/>
    <property type="project" value="TreeGrafter"/>
</dbReference>
<dbReference type="GO" id="GO:1905786">
    <property type="term" value="P:positive regulation of anaphase-promoting complex-dependent catabolic process"/>
    <property type="evidence" value="ECO:0007669"/>
    <property type="project" value="TreeGrafter"/>
</dbReference>
<dbReference type="InterPro" id="IPR056150">
    <property type="entry name" value="WD40_CDC20-Fz"/>
</dbReference>
<accession>A0A8H8DK39</accession>
<feature type="repeat" description="WD" evidence="5">
    <location>
        <begin position="242"/>
        <end position="273"/>
    </location>
</feature>
<dbReference type="SUPFAM" id="SSF50978">
    <property type="entry name" value="WD40 repeat-like"/>
    <property type="match status" value="1"/>
</dbReference>
<evidence type="ECO:0000256" key="2">
    <source>
        <dbReference type="ARBA" id="ARBA00022574"/>
    </source>
</evidence>
<keyword evidence="8" id="KW-1185">Reference proteome</keyword>
<dbReference type="Proteomes" id="UP000673691">
    <property type="component" value="Unassembled WGS sequence"/>
</dbReference>
<keyword evidence="4" id="KW-0131">Cell cycle</keyword>
<protein>
    <submittedName>
        <fullName evidence="7">WD40-repeat-containing domain protein</fullName>
    </submittedName>
</protein>
<keyword evidence="3" id="KW-0677">Repeat</keyword>
<dbReference type="InterPro" id="IPR036322">
    <property type="entry name" value="WD40_repeat_dom_sf"/>
</dbReference>
<dbReference type="Gene3D" id="2.130.10.10">
    <property type="entry name" value="YVTN repeat-like/Quinoprotein amine dehydrogenase"/>
    <property type="match status" value="1"/>
</dbReference>
<comment type="caution">
    <text evidence="7">The sequence shown here is derived from an EMBL/GenBank/DDBJ whole genome shotgun (WGS) entry which is preliminary data.</text>
</comment>
<evidence type="ECO:0000313" key="8">
    <source>
        <dbReference type="Proteomes" id="UP000673691"/>
    </source>
</evidence>
<dbReference type="PANTHER" id="PTHR19918">
    <property type="entry name" value="CELL DIVISION CYCLE 20 CDC20 FIZZY -RELATED"/>
    <property type="match status" value="1"/>
</dbReference>
<dbReference type="OrthoDB" id="10263272at2759"/>
<sequence length="273" mass="29736">PPAAAEVSPDGVISRAQDDFYLNLVDWSPGNILAVGLNCSVYLWSAESGSVSHTRYTGLVHIYDALRRKRVRVMQGHTQRVGNLAWNNDVLTSGSRDRHIIHRDTRAAQAPIATLTAHRQEICGLKWDVAHNKLASGGNDNKLIVWDGVRTDPLHLFDQHTAAVKAIAWSPHQKGILASGGGTADKHIRLWNTTVGTALSAHDTGSQVGFPRNGNELVSTHGYSQNEVVVWKAQKMAQVATLTGHSSRVLYLAMSPDGQTIVTGAGDETLRFW</sequence>
<dbReference type="PROSITE" id="PS50294">
    <property type="entry name" value="WD_REPEATS_REGION"/>
    <property type="match status" value="2"/>
</dbReference>
<evidence type="ECO:0000256" key="1">
    <source>
        <dbReference type="ARBA" id="ARBA00006445"/>
    </source>
</evidence>
<reference evidence="7 8" key="1">
    <citation type="journal article" name="Sci. Rep.">
        <title>Genome-scale phylogenetic analyses confirm Olpidium as the closest living zoosporic fungus to the non-flagellated, terrestrial fungi.</title>
        <authorList>
            <person name="Chang Y."/>
            <person name="Rochon D."/>
            <person name="Sekimoto S."/>
            <person name="Wang Y."/>
            <person name="Chovatia M."/>
            <person name="Sandor L."/>
            <person name="Salamov A."/>
            <person name="Grigoriev I.V."/>
            <person name="Stajich J.E."/>
            <person name="Spatafora J.W."/>
        </authorList>
    </citation>
    <scope>NUCLEOTIDE SEQUENCE [LARGE SCALE GENOMIC DNA]</scope>
    <source>
        <strain evidence="7">S191</strain>
    </source>
</reference>
<evidence type="ECO:0000256" key="5">
    <source>
        <dbReference type="PROSITE-ProRule" id="PRU00221"/>
    </source>
</evidence>
<keyword evidence="2 5" id="KW-0853">WD repeat</keyword>
<dbReference type="GO" id="GO:0031145">
    <property type="term" value="P:anaphase-promoting complex-dependent catabolic process"/>
    <property type="evidence" value="ECO:0007669"/>
    <property type="project" value="TreeGrafter"/>
</dbReference>
<comment type="similarity">
    <text evidence="1">Belongs to the WD repeat CDC20/Fizzy family.</text>
</comment>
<dbReference type="PANTHER" id="PTHR19918:SF1">
    <property type="entry name" value="FIZZY-RELATED PROTEIN HOMOLOG"/>
    <property type="match status" value="1"/>
</dbReference>
<proteinExistence type="inferred from homology"/>
<gene>
    <name evidence="7" type="ORF">BJ554DRAFT_6596</name>
</gene>
<dbReference type="GO" id="GO:0010997">
    <property type="term" value="F:anaphase-promoting complex binding"/>
    <property type="evidence" value="ECO:0007669"/>
    <property type="project" value="InterPro"/>
</dbReference>
<evidence type="ECO:0000256" key="4">
    <source>
        <dbReference type="ARBA" id="ARBA00023306"/>
    </source>
</evidence>
<dbReference type="Pfam" id="PF24807">
    <property type="entry name" value="WD40_CDC20-Fz"/>
    <property type="match status" value="1"/>
</dbReference>
<evidence type="ECO:0000256" key="3">
    <source>
        <dbReference type="ARBA" id="ARBA00022737"/>
    </source>
</evidence>
<dbReference type="AlphaFoldDB" id="A0A8H8DK39"/>
<feature type="non-terminal residue" evidence="7">
    <location>
        <position position="1"/>
    </location>
</feature>
<feature type="domain" description="CDC20/Fizzy WD40" evidence="6">
    <location>
        <begin position="57"/>
        <end position="273"/>
    </location>
</feature>
<evidence type="ECO:0000313" key="7">
    <source>
        <dbReference type="EMBL" id="KAG5461240.1"/>
    </source>
</evidence>
<dbReference type="InterPro" id="IPR033010">
    <property type="entry name" value="Cdc20/Fizzy"/>
</dbReference>